<dbReference type="PROSITE" id="PS50932">
    <property type="entry name" value="HTH_LACI_2"/>
    <property type="match status" value="1"/>
</dbReference>
<dbReference type="Gene3D" id="1.10.260.40">
    <property type="entry name" value="lambda repressor-like DNA-binding domains"/>
    <property type="match status" value="1"/>
</dbReference>
<name>A0A3B0CED5_9FLAO</name>
<protein>
    <submittedName>
        <fullName evidence="5">LacI family transcriptional regulator</fullName>
    </submittedName>
</protein>
<dbReference type="EMBL" id="RBCJ01000001">
    <property type="protein sequence ID" value="RKN83441.1"/>
    <property type="molecule type" value="Genomic_DNA"/>
</dbReference>
<dbReference type="PANTHER" id="PTHR30146">
    <property type="entry name" value="LACI-RELATED TRANSCRIPTIONAL REPRESSOR"/>
    <property type="match status" value="1"/>
</dbReference>
<dbReference type="PANTHER" id="PTHR30146:SF109">
    <property type="entry name" value="HTH-TYPE TRANSCRIPTIONAL REGULATOR GALS"/>
    <property type="match status" value="1"/>
</dbReference>
<dbReference type="OrthoDB" id="9768806at2"/>
<dbReference type="SUPFAM" id="SSF53822">
    <property type="entry name" value="Periplasmic binding protein-like I"/>
    <property type="match status" value="1"/>
</dbReference>
<gene>
    <name evidence="5" type="ORF">D7Z94_06365</name>
</gene>
<proteinExistence type="predicted"/>
<dbReference type="Gene3D" id="3.40.50.2300">
    <property type="match status" value="2"/>
</dbReference>
<evidence type="ECO:0000259" key="4">
    <source>
        <dbReference type="PROSITE" id="PS50932"/>
    </source>
</evidence>
<evidence type="ECO:0000313" key="6">
    <source>
        <dbReference type="Proteomes" id="UP000276603"/>
    </source>
</evidence>
<keyword evidence="3" id="KW-0804">Transcription</keyword>
<reference evidence="5 6" key="1">
    <citation type="submission" date="2018-10" db="EMBL/GenBank/DDBJ databases">
        <title>Ulvibacterium marinum gen. nov., sp. nov., a novel marine bacterium of the family Flavobacteriaceae, isolated from a culture of the green alga Ulva prolifera.</title>
        <authorList>
            <person name="Zhang Z."/>
        </authorList>
    </citation>
    <scope>NUCLEOTIDE SEQUENCE [LARGE SCALE GENOMIC DNA]</scope>
    <source>
        <strain evidence="5 6">CCMM003</strain>
    </source>
</reference>
<dbReference type="InterPro" id="IPR028082">
    <property type="entry name" value="Peripla_BP_I"/>
</dbReference>
<dbReference type="Proteomes" id="UP000276603">
    <property type="component" value="Unassembled WGS sequence"/>
</dbReference>
<evidence type="ECO:0000256" key="1">
    <source>
        <dbReference type="ARBA" id="ARBA00023015"/>
    </source>
</evidence>
<dbReference type="Pfam" id="PF00356">
    <property type="entry name" value="LacI"/>
    <property type="match status" value="1"/>
</dbReference>
<comment type="caution">
    <text evidence="5">The sequence shown here is derived from an EMBL/GenBank/DDBJ whole genome shotgun (WGS) entry which is preliminary data.</text>
</comment>
<keyword evidence="6" id="KW-1185">Reference proteome</keyword>
<dbReference type="InterPro" id="IPR010982">
    <property type="entry name" value="Lambda_DNA-bd_dom_sf"/>
</dbReference>
<keyword evidence="2" id="KW-0238">DNA-binding</keyword>
<dbReference type="RefSeq" id="WP_120710648.1">
    <property type="nucleotide sequence ID" value="NZ_RBCJ01000001.1"/>
</dbReference>
<dbReference type="CDD" id="cd06267">
    <property type="entry name" value="PBP1_LacI_sugar_binding-like"/>
    <property type="match status" value="1"/>
</dbReference>
<dbReference type="Pfam" id="PF00532">
    <property type="entry name" value="Peripla_BP_1"/>
    <property type="match status" value="1"/>
</dbReference>
<dbReference type="AlphaFoldDB" id="A0A3B0CED5"/>
<evidence type="ECO:0000256" key="3">
    <source>
        <dbReference type="ARBA" id="ARBA00023163"/>
    </source>
</evidence>
<dbReference type="SUPFAM" id="SSF47413">
    <property type="entry name" value="lambda repressor-like DNA-binding domains"/>
    <property type="match status" value="1"/>
</dbReference>
<sequence>MARVSQKDIAIALNLSRVTVTKALKDHPDISDSTKKQIKEKAKELGYIPDLIGRSLSSGRTKTIGVILPKIAHSFFAYAVERFYEYAHERDYNIIPMVSFEDSEKEKKNIDTLLSMRVDGIIIDTVGIKDRKTYYNLINKSGTKILFFDRAPIEHPVGAVVADDMESSYQLTKLLLQKKYVKICHFGGPSGISITEERRKGYERAIQEVGISAWVILTDMTKDDGYTILRKLGHSANLPDAVIAINDSVAQGAHKAALEMGLEIPSDIAIAGFGDLTTSRIMKPSLTTVRMPLKEMTKYTIDLIIDMIENETTVKGNTIFKGELIEREST</sequence>
<keyword evidence="1" id="KW-0805">Transcription regulation</keyword>
<feature type="domain" description="HTH lacI-type" evidence="4">
    <location>
        <begin position="4"/>
        <end position="58"/>
    </location>
</feature>
<organism evidence="5 6">
    <name type="scientific">Ulvibacterium marinum</name>
    <dbReference type="NCBI Taxonomy" id="2419782"/>
    <lineage>
        <taxon>Bacteria</taxon>
        <taxon>Pseudomonadati</taxon>
        <taxon>Bacteroidota</taxon>
        <taxon>Flavobacteriia</taxon>
        <taxon>Flavobacteriales</taxon>
        <taxon>Flavobacteriaceae</taxon>
        <taxon>Ulvibacterium</taxon>
    </lineage>
</organism>
<accession>A0A3B0CED5</accession>
<dbReference type="InterPro" id="IPR000843">
    <property type="entry name" value="HTH_LacI"/>
</dbReference>
<dbReference type="InterPro" id="IPR001761">
    <property type="entry name" value="Peripla_BP/Lac1_sug-bd_dom"/>
</dbReference>
<evidence type="ECO:0000256" key="2">
    <source>
        <dbReference type="ARBA" id="ARBA00023125"/>
    </source>
</evidence>
<dbReference type="SMART" id="SM00354">
    <property type="entry name" value="HTH_LACI"/>
    <property type="match status" value="1"/>
</dbReference>
<dbReference type="GO" id="GO:0003700">
    <property type="term" value="F:DNA-binding transcription factor activity"/>
    <property type="evidence" value="ECO:0007669"/>
    <property type="project" value="TreeGrafter"/>
</dbReference>
<dbReference type="GO" id="GO:0000976">
    <property type="term" value="F:transcription cis-regulatory region binding"/>
    <property type="evidence" value="ECO:0007669"/>
    <property type="project" value="TreeGrafter"/>
</dbReference>
<evidence type="ECO:0000313" key="5">
    <source>
        <dbReference type="EMBL" id="RKN83441.1"/>
    </source>
</evidence>
<dbReference type="CDD" id="cd01392">
    <property type="entry name" value="HTH_LacI"/>
    <property type="match status" value="1"/>
</dbReference>